<feature type="transmembrane region" description="Helical" evidence="2">
    <location>
        <begin position="6"/>
        <end position="27"/>
    </location>
</feature>
<feature type="region of interest" description="Disordered" evidence="1">
    <location>
        <begin position="35"/>
        <end position="60"/>
    </location>
</feature>
<feature type="compositionally biased region" description="Low complexity" evidence="1">
    <location>
        <begin position="38"/>
        <end position="50"/>
    </location>
</feature>
<organism evidence="4 5">
    <name type="scientific">Antribacter soli</name>
    <dbReference type="NCBI Taxonomy" id="2910976"/>
    <lineage>
        <taxon>Bacteria</taxon>
        <taxon>Bacillati</taxon>
        <taxon>Actinomycetota</taxon>
        <taxon>Actinomycetes</taxon>
        <taxon>Micrococcales</taxon>
        <taxon>Promicromonosporaceae</taxon>
        <taxon>Antribacter</taxon>
    </lineage>
</organism>
<dbReference type="RefSeq" id="WP_236089347.1">
    <property type="nucleotide sequence ID" value="NZ_JAKGSG010000033.1"/>
</dbReference>
<feature type="compositionally biased region" description="Low complexity" evidence="1">
    <location>
        <begin position="135"/>
        <end position="145"/>
    </location>
</feature>
<feature type="region of interest" description="Disordered" evidence="1">
    <location>
        <begin position="135"/>
        <end position="187"/>
    </location>
</feature>
<feature type="region of interest" description="Disordered" evidence="1">
    <location>
        <begin position="418"/>
        <end position="443"/>
    </location>
</feature>
<feature type="region of interest" description="Disordered" evidence="1">
    <location>
        <begin position="94"/>
        <end position="118"/>
    </location>
</feature>
<feature type="compositionally biased region" description="Low complexity" evidence="1">
    <location>
        <begin position="153"/>
        <end position="172"/>
    </location>
</feature>
<evidence type="ECO:0000259" key="3">
    <source>
        <dbReference type="SMART" id="SM00278"/>
    </source>
</evidence>
<evidence type="ECO:0000313" key="4">
    <source>
        <dbReference type="EMBL" id="MCF4121547.1"/>
    </source>
</evidence>
<feature type="compositionally biased region" description="Acidic residues" evidence="1">
    <location>
        <begin position="426"/>
        <end position="436"/>
    </location>
</feature>
<dbReference type="GO" id="GO:0006281">
    <property type="term" value="P:DNA repair"/>
    <property type="evidence" value="ECO:0007669"/>
    <property type="project" value="InterPro"/>
</dbReference>
<dbReference type="SMART" id="SM00278">
    <property type="entry name" value="HhH1"/>
    <property type="match status" value="2"/>
</dbReference>
<dbReference type="Proteomes" id="UP001165405">
    <property type="component" value="Unassembled WGS sequence"/>
</dbReference>
<comment type="caution">
    <text evidence="4">The sequence shown here is derived from an EMBL/GenBank/DDBJ whole genome shotgun (WGS) entry which is preliminary data.</text>
</comment>
<keyword evidence="2" id="KW-0812">Transmembrane</keyword>
<sequence length="443" mass="45618">MAWFIGQSLAFIVVAFLLGLLVGWLIWARRTERSTESPAAEVEAATTEEPAQAEEPAEEAVAVAVAPEAVEVVAAEVEAVEVADAAGAPVAAVAPEKPAKRVQKPVKKATGGTPDDPELDEAVAAEVVAEAEAVARAAAEGTAEAGDAEDADAPGAGPEDAAAAAAADADADATARPEEAAAVVEEPQDLQRIEGIGPKIEAALKAAGITTYAKVAAATEAELRTALRASGIRFAPAASSWSAQAEYLVSSDEKGLEEYQDYLVAGQDRARKFDAKVDYADVDEIEGQAAKAAAIAQDDAEAAALAAAPEPEPEPQDLQRLEGIGPKIESALKAAGITTYARVAAATEAELREALQESGITFAPAAASWSDQAQYLVDGDELGLEEYQDYLVGGQDRARKFDAKVDYADVDEIEGQAAKASALAQDDAEAAAETEVPEPGVQA</sequence>
<dbReference type="Gene3D" id="1.10.150.20">
    <property type="entry name" value="5' to 3' exonuclease, C-terminal subdomain"/>
    <property type="match status" value="2"/>
</dbReference>
<dbReference type="InterPro" id="IPR003583">
    <property type="entry name" value="Hlx-hairpin-Hlx_DNA-bd_motif"/>
</dbReference>
<proteinExistence type="predicted"/>
<keyword evidence="2" id="KW-0472">Membrane</keyword>
<dbReference type="AlphaFoldDB" id="A0AA41U9F1"/>
<dbReference type="GO" id="GO:0003677">
    <property type="term" value="F:DNA binding"/>
    <property type="evidence" value="ECO:0007669"/>
    <property type="project" value="InterPro"/>
</dbReference>
<gene>
    <name evidence="4" type="ORF">L1785_11195</name>
</gene>
<evidence type="ECO:0000256" key="2">
    <source>
        <dbReference type="SAM" id="Phobius"/>
    </source>
</evidence>
<keyword evidence="2" id="KW-1133">Transmembrane helix</keyword>
<name>A0AA41U9F1_9MICO</name>
<evidence type="ECO:0000256" key="1">
    <source>
        <dbReference type="SAM" id="MobiDB-lite"/>
    </source>
</evidence>
<protein>
    <submittedName>
        <fullName evidence="4">Helix-hairpin-helix domain-containing protein</fullName>
    </submittedName>
</protein>
<dbReference type="Pfam" id="PF14520">
    <property type="entry name" value="HHH_5"/>
    <property type="match status" value="2"/>
</dbReference>
<evidence type="ECO:0000313" key="5">
    <source>
        <dbReference type="Proteomes" id="UP001165405"/>
    </source>
</evidence>
<dbReference type="EMBL" id="JAKGSG010000033">
    <property type="protein sequence ID" value="MCF4121547.1"/>
    <property type="molecule type" value="Genomic_DNA"/>
</dbReference>
<accession>A0AA41U9F1</accession>
<keyword evidence="5" id="KW-1185">Reference proteome</keyword>
<reference evidence="4" key="1">
    <citation type="submission" date="2022-01" db="EMBL/GenBank/DDBJ databases">
        <title>Antribacter sp. nov., isolated from Guizhou of China.</title>
        <authorList>
            <person name="Chengliang C."/>
            <person name="Ya Z."/>
        </authorList>
    </citation>
    <scope>NUCLEOTIDE SEQUENCE</scope>
    <source>
        <strain evidence="4">KLBMP 9083</strain>
    </source>
</reference>
<feature type="domain" description="Helix-hairpin-helix DNA-binding motif class 1" evidence="3">
    <location>
        <begin position="316"/>
        <end position="335"/>
    </location>
</feature>
<feature type="domain" description="Helix-hairpin-helix DNA-binding motif class 1" evidence="3">
    <location>
        <begin position="188"/>
        <end position="207"/>
    </location>
</feature>